<dbReference type="PANTHER" id="PTHR31973">
    <property type="entry name" value="POLYPROTEIN, PUTATIVE-RELATED"/>
    <property type="match status" value="1"/>
</dbReference>
<evidence type="ECO:0000256" key="1">
    <source>
        <dbReference type="SAM" id="MobiDB-lite"/>
    </source>
</evidence>
<dbReference type="PANTHER" id="PTHR31973:SF195">
    <property type="entry name" value="MUDR FAMILY TRANSPOSASE"/>
    <property type="match status" value="1"/>
</dbReference>
<accession>A0A8B8MJA7</accession>
<reference evidence="3" key="2">
    <citation type="submission" date="2025-08" db="UniProtKB">
        <authorList>
            <consortium name="RefSeq"/>
        </authorList>
    </citation>
    <scope>IDENTIFICATION</scope>
    <source>
        <tissue evidence="3">Young leaves</tissue>
    </source>
</reference>
<gene>
    <name evidence="3" type="primary">LOC113873840</name>
</gene>
<feature type="region of interest" description="Disordered" evidence="1">
    <location>
        <begin position="108"/>
        <end position="128"/>
    </location>
</feature>
<reference evidence="2" key="1">
    <citation type="journal article" date="2019" name="Toxins">
        <title>Detection of Abrin-Like and Prepropulchellin-Like Toxin Genes and Transcripts Using Whole Genome Sequencing and Full-Length Transcript Sequencing of Abrus precatorius.</title>
        <authorList>
            <person name="Hovde B.T."/>
            <person name="Daligault H.E."/>
            <person name="Hanschen E.R."/>
            <person name="Kunde Y.A."/>
            <person name="Johnson M.B."/>
            <person name="Starkenburg S.R."/>
            <person name="Johnson S.L."/>
        </authorList>
    </citation>
    <scope>NUCLEOTIDE SEQUENCE [LARGE SCALE GENOMIC DNA]</scope>
</reference>
<dbReference type="AlphaFoldDB" id="A0A8B8MJA7"/>
<keyword evidence="2" id="KW-1185">Reference proteome</keyword>
<name>A0A8B8MJA7_ABRPR</name>
<dbReference type="RefSeq" id="XP_027367983.1">
    <property type="nucleotide sequence ID" value="XM_027512182.1"/>
</dbReference>
<evidence type="ECO:0000313" key="3">
    <source>
        <dbReference type="RefSeq" id="XP_027367983.1"/>
    </source>
</evidence>
<sequence>MRDNMSFGELCYWLTQNIEFEFPKIVESIVYRCPISIFGGFTQYYTVPIINDADVAQMFQIHHQYHPPTLAIELYVVFKEIAINIDEEDEDAYASTVPNREVEWINVNNESGDSEGEYGSGELSEDEDVDDDDYANLGHFDLDGDLYVGKQFANRKTVIRAIKCYSIANGVDYKVVESEPSIFYCKYVRYEIDYGWLLRATFRKNEFIWEIRKYNGPHTCTRGRISQDHTKLDSDTIAECIKPMVESDPSFKIKLVIGEIQSRYGYTITYRKAWMEKQKAIEKVYGQWEASFEALPQWCAAMCDCVRGSVVQLDVVDAYRVDELVPNVKIFCQVFWTFGPCIRAFRHCKPLVQVDVTHLYGKYKEVLLVAVAQDGNQNILPIVFAIVEGETTDA</sequence>
<protein>
    <submittedName>
        <fullName evidence="3">Uncharacterized protein LOC113873840</fullName>
    </submittedName>
</protein>
<dbReference type="KEGG" id="aprc:113873840"/>
<dbReference type="OrthoDB" id="678681at2759"/>
<dbReference type="Proteomes" id="UP000694853">
    <property type="component" value="Unplaced"/>
</dbReference>
<organism evidence="2 3">
    <name type="scientific">Abrus precatorius</name>
    <name type="common">Indian licorice</name>
    <name type="synonym">Glycine abrus</name>
    <dbReference type="NCBI Taxonomy" id="3816"/>
    <lineage>
        <taxon>Eukaryota</taxon>
        <taxon>Viridiplantae</taxon>
        <taxon>Streptophyta</taxon>
        <taxon>Embryophyta</taxon>
        <taxon>Tracheophyta</taxon>
        <taxon>Spermatophyta</taxon>
        <taxon>Magnoliopsida</taxon>
        <taxon>eudicotyledons</taxon>
        <taxon>Gunneridae</taxon>
        <taxon>Pentapetalae</taxon>
        <taxon>rosids</taxon>
        <taxon>fabids</taxon>
        <taxon>Fabales</taxon>
        <taxon>Fabaceae</taxon>
        <taxon>Papilionoideae</taxon>
        <taxon>50 kb inversion clade</taxon>
        <taxon>NPAAA clade</taxon>
        <taxon>indigoferoid/millettioid clade</taxon>
        <taxon>Abreae</taxon>
        <taxon>Abrus</taxon>
    </lineage>
</organism>
<proteinExistence type="predicted"/>
<evidence type="ECO:0000313" key="2">
    <source>
        <dbReference type="Proteomes" id="UP000694853"/>
    </source>
</evidence>
<dbReference type="GeneID" id="113873840"/>